<dbReference type="Proteomes" id="UP001372338">
    <property type="component" value="Unassembled WGS sequence"/>
</dbReference>
<keyword evidence="4 10" id="KW-0812">Transmembrane</keyword>
<feature type="transmembrane region" description="Helical" evidence="10">
    <location>
        <begin position="144"/>
        <end position="163"/>
    </location>
</feature>
<feature type="transmembrane region" description="Helical" evidence="10">
    <location>
        <begin position="350"/>
        <end position="373"/>
    </location>
</feature>
<evidence type="ECO:0000256" key="1">
    <source>
        <dbReference type="ARBA" id="ARBA00004141"/>
    </source>
</evidence>
<keyword evidence="7" id="KW-0406">Ion transport</keyword>
<evidence type="ECO:0000256" key="7">
    <source>
        <dbReference type="ARBA" id="ARBA00023065"/>
    </source>
</evidence>
<dbReference type="GO" id="GO:0016020">
    <property type="term" value="C:membrane"/>
    <property type="evidence" value="ECO:0007669"/>
    <property type="project" value="UniProtKB-SubCell"/>
</dbReference>
<evidence type="ECO:0000259" key="11">
    <source>
        <dbReference type="Pfam" id="PF00999"/>
    </source>
</evidence>
<keyword evidence="8 10" id="KW-0472">Membrane</keyword>
<feature type="transmembrane region" description="Helical" evidence="10">
    <location>
        <begin position="433"/>
        <end position="451"/>
    </location>
</feature>
<keyword evidence="13" id="KW-1185">Reference proteome</keyword>
<evidence type="ECO:0000256" key="3">
    <source>
        <dbReference type="ARBA" id="ARBA00022538"/>
    </source>
</evidence>
<evidence type="ECO:0000256" key="4">
    <source>
        <dbReference type="ARBA" id="ARBA00022692"/>
    </source>
</evidence>
<evidence type="ECO:0000256" key="8">
    <source>
        <dbReference type="ARBA" id="ARBA00023136"/>
    </source>
</evidence>
<dbReference type="InterPro" id="IPR006153">
    <property type="entry name" value="Cation/H_exchanger_TM"/>
</dbReference>
<evidence type="ECO:0000256" key="10">
    <source>
        <dbReference type="SAM" id="Phobius"/>
    </source>
</evidence>
<feature type="transmembrane region" description="Helical" evidence="10">
    <location>
        <begin position="271"/>
        <end position="290"/>
    </location>
</feature>
<comment type="subcellular location">
    <subcellularLocation>
        <location evidence="1">Membrane</location>
        <topology evidence="1">Multi-pass membrane protein</topology>
    </subcellularLocation>
</comment>
<feature type="transmembrane region" description="Helical" evidence="10">
    <location>
        <begin position="43"/>
        <end position="64"/>
    </location>
</feature>
<evidence type="ECO:0000256" key="5">
    <source>
        <dbReference type="ARBA" id="ARBA00022958"/>
    </source>
</evidence>
<dbReference type="Gene3D" id="1.20.1530.20">
    <property type="match status" value="1"/>
</dbReference>
<dbReference type="InterPro" id="IPR050794">
    <property type="entry name" value="CPA2_transporter"/>
</dbReference>
<dbReference type="PANTHER" id="PTHR32468">
    <property type="entry name" value="CATION/H + ANTIPORTER"/>
    <property type="match status" value="1"/>
</dbReference>
<evidence type="ECO:0000256" key="6">
    <source>
        <dbReference type="ARBA" id="ARBA00022989"/>
    </source>
</evidence>
<dbReference type="Pfam" id="PF00999">
    <property type="entry name" value="Na_H_Exchanger"/>
    <property type="match status" value="1"/>
</dbReference>
<keyword evidence="5" id="KW-0630">Potassium</keyword>
<gene>
    <name evidence="12" type="ORF">RIF29_08775</name>
</gene>
<dbReference type="GO" id="GO:0012505">
    <property type="term" value="C:endomembrane system"/>
    <property type="evidence" value="ECO:0007669"/>
    <property type="project" value="TreeGrafter"/>
</dbReference>
<feature type="transmembrane region" description="Helical" evidence="10">
    <location>
        <begin position="224"/>
        <end position="251"/>
    </location>
</feature>
<organism evidence="12 13">
    <name type="scientific">Crotalaria pallida</name>
    <name type="common">Smooth rattlebox</name>
    <name type="synonym">Crotalaria striata</name>
    <dbReference type="NCBI Taxonomy" id="3830"/>
    <lineage>
        <taxon>Eukaryota</taxon>
        <taxon>Viridiplantae</taxon>
        <taxon>Streptophyta</taxon>
        <taxon>Embryophyta</taxon>
        <taxon>Tracheophyta</taxon>
        <taxon>Spermatophyta</taxon>
        <taxon>Magnoliopsida</taxon>
        <taxon>eudicotyledons</taxon>
        <taxon>Gunneridae</taxon>
        <taxon>Pentapetalae</taxon>
        <taxon>rosids</taxon>
        <taxon>fabids</taxon>
        <taxon>Fabales</taxon>
        <taxon>Fabaceae</taxon>
        <taxon>Papilionoideae</taxon>
        <taxon>50 kb inversion clade</taxon>
        <taxon>genistoids sensu lato</taxon>
        <taxon>core genistoids</taxon>
        <taxon>Crotalarieae</taxon>
        <taxon>Crotalaria</taxon>
    </lineage>
</organism>
<dbReference type="InterPro" id="IPR038770">
    <property type="entry name" value="Na+/solute_symporter_sf"/>
</dbReference>
<comment type="similarity">
    <text evidence="9">Belongs to the monovalent cation:proton antiporter 2 (CPA2) transporter (TC 2.A.37) family. CHX (TC 2.A.37.4) subfamily.</text>
</comment>
<name>A0AAN9FTV4_CROPI</name>
<dbReference type="GO" id="GO:0015297">
    <property type="term" value="F:antiporter activity"/>
    <property type="evidence" value="ECO:0007669"/>
    <property type="project" value="InterPro"/>
</dbReference>
<accession>A0AAN9FTV4</accession>
<feature type="transmembrane region" description="Helical" evidence="10">
    <location>
        <begin position="296"/>
        <end position="314"/>
    </location>
</feature>
<dbReference type="GO" id="GO:0006885">
    <property type="term" value="P:regulation of pH"/>
    <property type="evidence" value="ECO:0007669"/>
    <property type="project" value="TreeGrafter"/>
</dbReference>
<keyword evidence="2" id="KW-0813">Transport</keyword>
<evidence type="ECO:0000256" key="2">
    <source>
        <dbReference type="ARBA" id="ARBA00022448"/>
    </source>
</evidence>
<evidence type="ECO:0000256" key="9">
    <source>
        <dbReference type="ARBA" id="ARBA00038341"/>
    </source>
</evidence>
<keyword evidence="6 10" id="KW-1133">Transmembrane helix</keyword>
<evidence type="ECO:0000313" key="12">
    <source>
        <dbReference type="EMBL" id="KAK7281086.1"/>
    </source>
</evidence>
<dbReference type="GO" id="GO:1902600">
    <property type="term" value="P:proton transmembrane transport"/>
    <property type="evidence" value="ECO:0007669"/>
    <property type="project" value="InterPro"/>
</dbReference>
<reference evidence="12 13" key="1">
    <citation type="submission" date="2024-01" db="EMBL/GenBank/DDBJ databases">
        <title>The genomes of 5 underutilized Papilionoideae crops provide insights into root nodulation and disease resistanc.</title>
        <authorList>
            <person name="Yuan L."/>
        </authorList>
    </citation>
    <scope>NUCLEOTIDE SEQUENCE [LARGE SCALE GENOMIC DNA]</scope>
    <source>
        <strain evidence="12">ZHUSHIDOU_FW_LH</strain>
        <tissue evidence="12">Leaf</tissue>
    </source>
</reference>
<dbReference type="AlphaFoldDB" id="A0AAN9FTV4"/>
<protein>
    <recommendedName>
        <fullName evidence="11">Cation/H+ exchanger transmembrane domain-containing protein</fullName>
    </recommendedName>
</protein>
<feature type="transmembrane region" description="Helical" evidence="10">
    <location>
        <begin position="106"/>
        <end position="123"/>
    </location>
</feature>
<feature type="domain" description="Cation/H+ exchanger transmembrane" evidence="11">
    <location>
        <begin position="63"/>
        <end position="451"/>
    </location>
</feature>
<evidence type="ECO:0000313" key="13">
    <source>
        <dbReference type="Proteomes" id="UP001372338"/>
    </source>
</evidence>
<dbReference type="EMBL" id="JAYWIO010000002">
    <property type="protein sequence ID" value="KAK7281086.1"/>
    <property type="molecule type" value="Genomic_DNA"/>
</dbReference>
<keyword evidence="3" id="KW-0633">Potassium transport</keyword>
<sequence length="845" mass="94996">MATPSNDTGTVGIYIDPSGDVRICVKNDRSVGSSGIFYGCNPFHYVLPVTLCQIFIFSILSRVIYFLLKPIKTPKFTCNIMAGILLGPSCLGRYDSLWKLLFPPRQAQFLVLAAFLSIAYFLFIQTVKMDILTTLKAARSTRRLGLIPFLASFAAICILLNLYHDPHGNPLLEVPQSHSTFIGITMSLSYYQVVYDALMEFNLVATELGQIAMSSAMFNDMLQWLIVIGLRMQLQTVIVHISFLFFCLFILRPLMKIIVWNTPVGKPVKEIYVVMILLGVLIITFISDFIGMSTFIGPVIFGFIIPSGAPLGTTLAEKSELIVSKLLLPFFYLFVGFSTNLSALKNFREIIVIQCTVIAGYLAKMLACVMISISYGIKPKNGAVIGLIMNMKGVNELISLTGMKQAKARLGEGYYKLWSVRLKFDARLDEERFTHLVLCVVVMTAIISPIIKLLCMHRPLAQHESDMKAMRVRSIQSTPKNTEFRIIMCLHHEASVRGMIALLEASNPVRESPICVFVVQLIELMGQITPILLPMNYKHKKKLMSFNYPNTNHIMRAFMNYSNNASGPITVLPHINVATYKHMHEFICKLAQDKMVPFIVIPFHENVNVDLRGHMETSIQKLNTKFQARADCTVGILVDRYSRLGANDANLIFHVGIFFIGGKDDREALALGIRMADREDVRVSLFRFNVIHHDNNSDKVGESNKTKTREAEEEEEMEQMLNESMIDEYKSKKYNGCDVSWYEIVVSDEVEILDTIRGLEGSYDLVMVGKRHNIGSMDDEEMANFMENVENLGILGDMLASTEFCMGVVPVLVTQCGGIRHMHVKQLSRVCSAAASQRSLSLNNK</sequence>
<dbReference type="PANTHER" id="PTHR32468:SF105">
    <property type="entry name" value="CATION_H+ EXCHANGER 3"/>
    <property type="match status" value="1"/>
</dbReference>
<dbReference type="GO" id="GO:0006813">
    <property type="term" value="P:potassium ion transport"/>
    <property type="evidence" value="ECO:0007669"/>
    <property type="project" value="UniProtKB-KW"/>
</dbReference>
<feature type="transmembrane region" description="Helical" evidence="10">
    <location>
        <begin position="326"/>
        <end position="344"/>
    </location>
</feature>
<proteinExistence type="inferred from homology"/>
<feature type="transmembrane region" description="Helical" evidence="10">
    <location>
        <begin position="76"/>
        <end position="94"/>
    </location>
</feature>
<comment type="caution">
    <text evidence="12">The sequence shown here is derived from an EMBL/GenBank/DDBJ whole genome shotgun (WGS) entry which is preliminary data.</text>
</comment>